<dbReference type="STRING" id="270498.CHK_1180"/>
<dbReference type="Gene3D" id="1.20.1560.10">
    <property type="entry name" value="ABC transporter type 1, transmembrane domain"/>
    <property type="match status" value="1"/>
</dbReference>
<keyword evidence="8 9" id="KW-0472">Membrane</keyword>
<feature type="transmembrane region" description="Helical" evidence="9">
    <location>
        <begin position="129"/>
        <end position="149"/>
    </location>
</feature>
<dbReference type="InterPro" id="IPR003593">
    <property type="entry name" value="AAA+_ATPase"/>
</dbReference>
<gene>
    <name evidence="12" type="ORF">CHK_1180</name>
</gene>
<evidence type="ECO:0000259" key="11">
    <source>
        <dbReference type="PROSITE" id="PS50929"/>
    </source>
</evidence>
<evidence type="ECO:0000256" key="6">
    <source>
        <dbReference type="ARBA" id="ARBA00022840"/>
    </source>
</evidence>
<feature type="domain" description="ABC transmembrane type-1" evidence="11">
    <location>
        <begin position="16"/>
        <end position="298"/>
    </location>
</feature>
<dbReference type="InterPro" id="IPR027417">
    <property type="entry name" value="P-loop_NTPase"/>
</dbReference>
<dbReference type="InterPro" id="IPR011527">
    <property type="entry name" value="ABC1_TM_dom"/>
</dbReference>
<evidence type="ECO:0000256" key="4">
    <source>
        <dbReference type="ARBA" id="ARBA00022692"/>
    </source>
</evidence>
<keyword evidence="6 12" id="KW-0067">ATP-binding</keyword>
<dbReference type="InterPro" id="IPR036640">
    <property type="entry name" value="ABC1_TM_sf"/>
</dbReference>
<reference evidence="12 13" key="1">
    <citation type="submission" date="2015-04" db="EMBL/GenBank/DDBJ databases">
        <title>Draft genome sequence of bacteremic isolate Catabacter hongkongensis type strain HKU16T.</title>
        <authorList>
            <person name="Lau S.K."/>
            <person name="Teng J.L."/>
            <person name="Huang Y."/>
            <person name="Curreem S.O."/>
            <person name="Tsui S.K."/>
            <person name="Woo P.C."/>
        </authorList>
    </citation>
    <scope>NUCLEOTIDE SEQUENCE [LARGE SCALE GENOMIC DNA]</scope>
    <source>
        <strain evidence="12 13">HKU16</strain>
    </source>
</reference>
<proteinExistence type="predicted"/>
<evidence type="ECO:0000259" key="10">
    <source>
        <dbReference type="PROSITE" id="PS50893"/>
    </source>
</evidence>
<dbReference type="PANTHER" id="PTHR43394">
    <property type="entry name" value="ATP-DEPENDENT PERMEASE MDL1, MITOCHONDRIAL"/>
    <property type="match status" value="1"/>
</dbReference>
<dbReference type="SMART" id="SM00382">
    <property type="entry name" value="AAA"/>
    <property type="match status" value="1"/>
</dbReference>
<dbReference type="SUPFAM" id="SSF52540">
    <property type="entry name" value="P-loop containing nucleoside triphosphate hydrolases"/>
    <property type="match status" value="1"/>
</dbReference>
<evidence type="ECO:0000256" key="5">
    <source>
        <dbReference type="ARBA" id="ARBA00022741"/>
    </source>
</evidence>
<sequence length="570" mass="62809">MLKLYKGLKKYTGQLVLMIILMLGQVFSMLMLPNLMSSIIDKGVIAGDIGFITTTGIIMLCITLVGSASAIGVGYFASKIGVGFCTDVRKKLFHKVGQFTMAEFDKVGTSSLTTRTTNDIMQIQDFSIMMFRVVILAPLMCAGGIALAIQKNMQLAWVIIACMPLILVFLIIVMRKAFPVFRSMQSKLDGLNVVMRENITGVRVIRAFTAEQREEKRFEDANRVLTKTSVRSQVLMSTLMPLLMLIVNLGTIAVVWFGGQQIAQGTLEVGDLMAFIQYLVLIMYSLVMMSLIFAMMPRASVCADRINEVMDIDIDIRNKEHTEKPQAKSGVVEFRNVTFKYGDAENPAVSNISFTAMPGQTTAIIGSTGSGKSSVIMLIPRLYDVTDGAVLVDGVDVRDYDIHELRDRIGYVPQKAVLFSGTIRENIAYENEDMPMSQVERAARIAQADSFIEQKQSKYDDPIAQGGSNVSGGQKQRLAIARALAGDASIYIFDDSFSALDFKTDATLRKAIKENTKDATVIIVAQRINTIMDADNILVIDKGKIIGQGTHDQLVKTCDVYAEIARTQMS</sequence>
<keyword evidence="5" id="KW-0547">Nucleotide-binding</keyword>
<dbReference type="PROSITE" id="PS50893">
    <property type="entry name" value="ABC_TRANSPORTER_2"/>
    <property type="match status" value="1"/>
</dbReference>
<dbReference type="InterPro" id="IPR039421">
    <property type="entry name" value="Type_1_exporter"/>
</dbReference>
<evidence type="ECO:0000313" key="13">
    <source>
        <dbReference type="Proteomes" id="UP000034076"/>
    </source>
</evidence>
<feature type="transmembrane region" description="Helical" evidence="9">
    <location>
        <begin position="234"/>
        <end position="256"/>
    </location>
</feature>
<keyword evidence="13" id="KW-1185">Reference proteome</keyword>
<dbReference type="Pfam" id="PF00664">
    <property type="entry name" value="ABC_membrane"/>
    <property type="match status" value="1"/>
</dbReference>
<evidence type="ECO:0000256" key="2">
    <source>
        <dbReference type="ARBA" id="ARBA00022448"/>
    </source>
</evidence>
<dbReference type="PANTHER" id="PTHR43394:SF1">
    <property type="entry name" value="ATP-BINDING CASSETTE SUB-FAMILY B MEMBER 10, MITOCHONDRIAL"/>
    <property type="match status" value="1"/>
</dbReference>
<dbReference type="PROSITE" id="PS00211">
    <property type="entry name" value="ABC_TRANSPORTER_1"/>
    <property type="match status" value="1"/>
</dbReference>
<name>A0A0M2NLT3_9FIRM</name>
<feature type="transmembrane region" description="Helical" evidence="9">
    <location>
        <begin position="12"/>
        <end position="31"/>
    </location>
</feature>
<dbReference type="FunFam" id="3.40.50.300:FF:000221">
    <property type="entry name" value="Multidrug ABC transporter ATP-binding protein"/>
    <property type="match status" value="1"/>
</dbReference>
<dbReference type="CDD" id="cd18548">
    <property type="entry name" value="ABC_6TM_Tm287_like"/>
    <property type="match status" value="1"/>
</dbReference>
<evidence type="ECO:0000256" key="1">
    <source>
        <dbReference type="ARBA" id="ARBA00004651"/>
    </source>
</evidence>
<dbReference type="GO" id="GO:0005524">
    <property type="term" value="F:ATP binding"/>
    <property type="evidence" value="ECO:0007669"/>
    <property type="project" value="UniProtKB-KW"/>
</dbReference>
<dbReference type="Pfam" id="PF00005">
    <property type="entry name" value="ABC_tran"/>
    <property type="match status" value="1"/>
</dbReference>
<comment type="caution">
    <text evidence="12">The sequence shown here is derived from an EMBL/GenBank/DDBJ whole genome shotgun (WGS) entry which is preliminary data.</text>
</comment>
<keyword evidence="4 9" id="KW-0812">Transmembrane</keyword>
<evidence type="ECO:0000256" key="3">
    <source>
        <dbReference type="ARBA" id="ARBA00022475"/>
    </source>
</evidence>
<dbReference type="AlphaFoldDB" id="A0A0M2NLT3"/>
<evidence type="ECO:0000313" key="12">
    <source>
        <dbReference type="EMBL" id="KKI51392.1"/>
    </source>
</evidence>
<comment type="subcellular location">
    <subcellularLocation>
        <location evidence="1">Cell membrane</location>
        <topology evidence="1">Multi-pass membrane protein</topology>
    </subcellularLocation>
</comment>
<dbReference type="InterPro" id="IPR017871">
    <property type="entry name" value="ABC_transporter-like_CS"/>
</dbReference>
<evidence type="ECO:0000256" key="9">
    <source>
        <dbReference type="SAM" id="Phobius"/>
    </source>
</evidence>
<dbReference type="RefSeq" id="WP_046443074.1">
    <property type="nucleotide sequence ID" value="NZ_CAUERS010000009.1"/>
</dbReference>
<dbReference type="InterPro" id="IPR003439">
    <property type="entry name" value="ABC_transporter-like_ATP-bd"/>
</dbReference>
<dbReference type="Gene3D" id="3.40.50.300">
    <property type="entry name" value="P-loop containing nucleotide triphosphate hydrolases"/>
    <property type="match status" value="1"/>
</dbReference>
<dbReference type="Proteomes" id="UP000034076">
    <property type="component" value="Unassembled WGS sequence"/>
</dbReference>
<dbReference type="PATRIC" id="fig|270498.16.peg.139"/>
<keyword evidence="3" id="KW-1003">Cell membrane</keyword>
<feature type="domain" description="ABC transporter" evidence="10">
    <location>
        <begin position="332"/>
        <end position="567"/>
    </location>
</feature>
<keyword evidence="2" id="KW-0813">Transport</keyword>
<protein>
    <submittedName>
        <fullName evidence="12">Lipid A export ATP-binding/permease protein MsbA</fullName>
    </submittedName>
</protein>
<keyword evidence="7 9" id="KW-1133">Transmembrane helix</keyword>
<feature type="transmembrane region" description="Helical" evidence="9">
    <location>
        <begin position="51"/>
        <end position="77"/>
    </location>
</feature>
<feature type="transmembrane region" description="Helical" evidence="9">
    <location>
        <begin position="276"/>
        <end position="296"/>
    </location>
</feature>
<dbReference type="GO" id="GO:0005886">
    <property type="term" value="C:plasma membrane"/>
    <property type="evidence" value="ECO:0007669"/>
    <property type="project" value="UniProtKB-SubCell"/>
</dbReference>
<organism evidence="12 13">
    <name type="scientific">Christensenella hongkongensis</name>
    <dbReference type="NCBI Taxonomy" id="270498"/>
    <lineage>
        <taxon>Bacteria</taxon>
        <taxon>Bacillati</taxon>
        <taxon>Bacillota</taxon>
        <taxon>Clostridia</taxon>
        <taxon>Christensenellales</taxon>
        <taxon>Christensenellaceae</taxon>
        <taxon>Christensenella</taxon>
    </lineage>
</organism>
<feature type="transmembrane region" description="Helical" evidence="9">
    <location>
        <begin position="155"/>
        <end position="174"/>
    </location>
</feature>
<evidence type="ECO:0000256" key="8">
    <source>
        <dbReference type="ARBA" id="ARBA00023136"/>
    </source>
</evidence>
<dbReference type="GO" id="GO:0016887">
    <property type="term" value="F:ATP hydrolysis activity"/>
    <property type="evidence" value="ECO:0007669"/>
    <property type="project" value="InterPro"/>
</dbReference>
<dbReference type="SUPFAM" id="SSF90123">
    <property type="entry name" value="ABC transporter transmembrane region"/>
    <property type="match status" value="1"/>
</dbReference>
<dbReference type="PROSITE" id="PS50929">
    <property type="entry name" value="ABC_TM1F"/>
    <property type="match status" value="1"/>
</dbReference>
<evidence type="ECO:0000256" key="7">
    <source>
        <dbReference type="ARBA" id="ARBA00022989"/>
    </source>
</evidence>
<dbReference type="OrthoDB" id="9762778at2"/>
<accession>A0A0M2NLT3</accession>
<dbReference type="EMBL" id="LAYJ01000078">
    <property type="protein sequence ID" value="KKI51392.1"/>
    <property type="molecule type" value="Genomic_DNA"/>
</dbReference>
<dbReference type="GO" id="GO:0015421">
    <property type="term" value="F:ABC-type oligopeptide transporter activity"/>
    <property type="evidence" value="ECO:0007669"/>
    <property type="project" value="TreeGrafter"/>
</dbReference>